<dbReference type="Proteomes" id="UP000002274">
    <property type="component" value="Chromosome"/>
</dbReference>
<dbReference type="RefSeq" id="WP_011825873.1">
    <property type="nucleotide sequence ID" value="NC_008820.1"/>
</dbReference>
<protein>
    <submittedName>
        <fullName evidence="1">Uncharacterized protein</fullName>
    </submittedName>
</protein>
<reference evidence="1 2" key="1">
    <citation type="journal article" date="2007" name="PLoS Genet.">
        <title>Patterns and implications of gene gain and loss in the evolution of Prochlorococcus.</title>
        <authorList>
            <person name="Kettler G.C."/>
            <person name="Martiny A.C."/>
            <person name="Huang K."/>
            <person name="Zucker J."/>
            <person name="Coleman M.L."/>
            <person name="Rodrigue S."/>
            <person name="Chen F."/>
            <person name="Lapidus A."/>
            <person name="Ferriera S."/>
            <person name="Johnson J."/>
            <person name="Steglich C."/>
            <person name="Church G.M."/>
            <person name="Richardson P."/>
            <person name="Chisholm S.W."/>
        </authorList>
    </citation>
    <scope>NUCLEOTIDE SEQUENCE [LARGE SCALE GENOMIC DNA]</scope>
    <source>
        <strain evidence="1 2">MIT 9303</strain>
    </source>
</reference>
<dbReference type="EMBL" id="CP000554">
    <property type="protein sequence ID" value="ABM77975.1"/>
    <property type="molecule type" value="Genomic_DNA"/>
</dbReference>
<dbReference type="HOGENOM" id="CLU_2131249_0_0_3"/>
<organism evidence="1 2">
    <name type="scientific">Prochlorococcus marinus (strain MIT 9303)</name>
    <dbReference type="NCBI Taxonomy" id="59922"/>
    <lineage>
        <taxon>Bacteria</taxon>
        <taxon>Bacillati</taxon>
        <taxon>Cyanobacteriota</taxon>
        <taxon>Cyanophyceae</taxon>
        <taxon>Synechococcales</taxon>
        <taxon>Prochlorococcaceae</taxon>
        <taxon>Prochlorococcus</taxon>
    </lineage>
</organism>
<gene>
    <name evidence="1" type="ordered locus">P9303_12261</name>
</gene>
<name>A2C915_PROM3</name>
<sequence>MLALKLATGSTLNGNVYVSNPLSPIVGSHSTEPGVPPQESQDRWFKSDLLRREVNLSELYELSQGELDLIMAETATIRSDPDSSRNNRGKFVVAGYVLELAKIISDRRANQSS</sequence>
<accession>A2C915</accession>
<proteinExistence type="predicted"/>
<evidence type="ECO:0000313" key="1">
    <source>
        <dbReference type="EMBL" id="ABM77975.1"/>
    </source>
</evidence>
<dbReference type="BioCyc" id="PMAR59922:G1G80-1070-MONOMER"/>
<dbReference type="AlphaFoldDB" id="A2C915"/>
<evidence type="ECO:0000313" key="2">
    <source>
        <dbReference type="Proteomes" id="UP000002274"/>
    </source>
</evidence>
<dbReference type="KEGG" id="pmf:P9303_12261"/>